<dbReference type="AlphaFoldDB" id="A0AAD6XYQ3"/>
<comment type="caution">
    <text evidence="2">The sequence shown here is derived from an EMBL/GenBank/DDBJ whole genome shotgun (WGS) entry which is preliminary data.</text>
</comment>
<evidence type="ECO:0000313" key="3">
    <source>
        <dbReference type="Proteomes" id="UP001219525"/>
    </source>
</evidence>
<reference evidence="2" key="1">
    <citation type="submission" date="2023-03" db="EMBL/GenBank/DDBJ databases">
        <title>Massive genome expansion in bonnet fungi (Mycena s.s.) driven by repeated elements and novel gene families across ecological guilds.</title>
        <authorList>
            <consortium name="Lawrence Berkeley National Laboratory"/>
            <person name="Harder C.B."/>
            <person name="Miyauchi S."/>
            <person name="Viragh M."/>
            <person name="Kuo A."/>
            <person name="Thoen E."/>
            <person name="Andreopoulos B."/>
            <person name="Lu D."/>
            <person name="Skrede I."/>
            <person name="Drula E."/>
            <person name="Henrissat B."/>
            <person name="Morin E."/>
            <person name="Kohler A."/>
            <person name="Barry K."/>
            <person name="LaButti K."/>
            <person name="Morin E."/>
            <person name="Salamov A."/>
            <person name="Lipzen A."/>
            <person name="Mereny Z."/>
            <person name="Hegedus B."/>
            <person name="Baldrian P."/>
            <person name="Stursova M."/>
            <person name="Weitz H."/>
            <person name="Taylor A."/>
            <person name="Grigoriev I.V."/>
            <person name="Nagy L.G."/>
            <person name="Martin F."/>
            <person name="Kauserud H."/>
        </authorList>
    </citation>
    <scope>NUCLEOTIDE SEQUENCE</scope>
    <source>
        <strain evidence="2">9144</strain>
    </source>
</reference>
<proteinExistence type="predicted"/>
<sequence>MASTHDMMGWHAQLIEEGFGASGGNGSLKKMERDIDRTLYGQTRISKKTLGYGYEASRAWATNSARVENLSAKNQPISRSRELASNGDATTLWPPSRNMLRLPYVEPLISEGLVWQAGMARAVRGAVHSGAQRKEVPNANNYAHPKSPRSSATTSRKVRATWVLMPASGEACAGAPISDEDLCIRDGSVMAEAGNN</sequence>
<feature type="region of interest" description="Disordered" evidence="1">
    <location>
        <begin position="129"/>
        <end position="156"/>
    </location>
</feature>
<accession>A0AAD6XYQ3</accession>
<gene>
    <name evidence="2" type="ORF">GGX14DRAFT_405870</name>
</gene>
<keyword evidence="3" id="KW-1185">Reference proteome</keyword>
<protein>
    <submittedName>
        <fullName evidence="2">Uncharacterized protein</fullName>
    </submittedName>
</protein>
<name>A0AAD6XYQ3_9AGAR</name>
<dbReference type="EMBL" id="JARJCW010000113">
    <property type="protein sequence ID" value="KAJ7192956.1"/>
    <property type="molecule type" value="Genomic_DNA"/>
</dbReference>
<dbReference type="Proteomes" id="UP001219525">
    <property type="component" value="Unassembled WGS sequence"/>
</dbReference>
<evidence type="ECO:0000313" key="2">
    <source>
        <dbReference type="EMBL" id="KAJ7192956.1"/>
    </source>
</evidence>
<evidence type="ECO:0000256" key="1">
    <source>
        <dbReference type="SAM" id="MobiDB-lite"/>
    </source>
</evidence>
<organism evidence="2 3">
    <name type="scientific">Mycena pura</name>
    <dbReference type="NCBI Taxonomy" id="153505"/>
    <lineage>
        <taxon>Eukaryota</taxon>
        <taxon>Fungi</taxon>
        <taxon>Dikarya</taxon>
        <taxon>Basidiomycota</taxon>
        <taxon>Agaricomycotina</taxon>
        <taxon>Agaricomycetes</taxon>
        <taxon>Agaricomycetidae</taxon>
        <taxon>Agaricales</taxon>
        <taxon>Marasmiineae</taxon>
        <taxon>Mycenaceae</taxon>
        <taxon>Mycena</taxon>
    </lineage>
</organism>